<dbReference type="Gene3D" id="3.40.50.300">
    <property type="entry name" value="P-loop containing nucleotide triphosphate hydrolases"/>
    <property type="match status" value="1"/>
</dbReference>
<protein>
    <recommendedName>
        <fullName evidence="2">DNA recombination and repair protein Rad51-like C-terminal domain-containing protein</fullName>
    </recommendedName>
</protein>
<feature type="non-terminal residue" evidence="1">
    <location>
        <position position="1"/>
    </location>
</feature>
<comment type="caution">
    <text evidence="1">The sequence shown here is derived from an EMBL/GenBank/DDBJ whole genome shotgun (WGS) entry which is preliminary data.</text>
</comment>
<dbReference type="AlphaFoldDB" id="X0XBE4"/>
<dbReference type="EMBL" id="BARS01034442">
    <property type="protein sequence ID" value="GAG22281.1"/>
    <property type="molecule type" value="Genomic_DNA"/>
</dbReference>
<organism evidence="1">
    <name type="scientific">marine sediment metagenome</name>
    <dbReference type="NCBI Taxonomy" id="412755"/>
    <lineage>
        <taxon>unclassified sequences</taxon>
        <taxon>metagenomes</taxon>
        <taxon>ecological metagenomes</taxon>
    </lineage>
</organism>
<proteinExistence type="predicted"/>
<dbReference type="InterPro" id="IPR027417">
    <property type="entry name" value="P-loop_NTPase"/>
</dbReference>
<reference evidence="1" key="1">
    <citation type="journal article" date="2014" name="Front. Microbiol.">
        <title>High frequency of phylogenetically diverse reductive dehalogenase-homologous genes in deep subseafloor sedimentary metagenomes.</title>
        <authorList>
            <person name="Kawai M."/>
            <person name="Futagami T."/>
            <person name="Toyoda A."/>
            <person name="Takaki Y."/>
            <person name="Nishi S."/>
            <person name="Hori S."/>
            <person name="Arai W."/>
            <person name="Tsubouchi T."/>
            <person name="Morono Y."/>
            <person name="Uchiyama I."/>
            <person name="Ito T."/>
            <person name="Fujiyama A."/>
            <person name="Inagaki F."/>
            <person name="Takami H."/>
        </authorList>
    </citation>
    <scope>NUCLEOTIDE SEQUENCE</scope>
    <source>
        <strain evidence="1">Expedition CK06-06</strain>
    </source>
</reference>
<evidence type="ECO:0008006" key="2">
    <source>
        <dbReference type="Google" id="ProtNLM"/>
    </source>
</evidence>
<evidence type="ECO:0000313" key="1">
    <source>
        <dbReference type="EMBL" id="GAG22281.1"/>
    </source>
</evidence>
<name>X0XBE4_9ZZZZ</name>
<sequence length="224" mass="25264">QVRFLLLQEIPERNRSYQTHPKGLTMQGELVPLVSSDLHLPSDDPTLMEAIRQPRLSLFWGAHTPTRALLAMLTTIAARGHSLRVFDGGNRFDGYFVARLARRMSAHPKAILGRIRLSRAFTCFQLAELIENAPAKPDPLFVLDLLNTFYDESVPLRDTERLLTTTITHLKRLASVGPVIVGAREPRVVVKERWALLEHLQVASDAAWLLRPPEGAPVEQPRLF</sequence>
<gene>
    <name evidence="1" type="ORF">S01H1_53203</name>
</gene>
<accession>X0XBE4</accession>